<feature type="domain" description="PUM-HD" evidence="6">
    <location>
        <begin position="141"/>
        <end position="565"/>
    </location>
</feature>
<evidence type="ECO:0000256" key="4">
    <source>
        <dbReference type="PROSITE-ProRule" id="PRU00317"/>
    </source>
</evidence>
<name>A0A922FVC4_CARIL</name>
<dbReference type="PROSITE" id="PS50302">
    <property type="entry name" value="PUM"/>
    <property type="match status" value="2"/>
</dbReference>
<dbReference type="PANTHER" id="PTHR13102">
    <property type="entry name" value="NUCLEOLAR PROTEIN 9"/>
    <property type="match status" value="1"/>
</dbReference>
<evidence type="ECO:0000256" key="5">
    <source>
        <dbReference type="SAM" id="MobiDB-lite"/>
    </source>
</evidence>
<keyword evidence="3" id="KW-0539">Nucleus</keyword>
<feature type="compositionally biased region" description="Basic and acidic residues" evidence="5">
    <location>
        <begin position="646"/>
        <end position="657"/>
    </location>
</feature>
<dbReference type="GO" id="GO:0000056">
    <property type="term" value="P:ribosomal small subunit export from nucleus"/>
    <property type="evidence" value="ECO:0007669"/>
    <property type="project" value="TreeGrafter"/>
</dbReference>
<dbReference type="GO" id="GO:0005730">
    <property type="term" value="C:nucleolus"/>
    <property type="evidence" value="ECO:0007669"/>
    <property type="project" value="TreeGrafter"/>
</dbReference>
<proteinExistence type="predicted"/>
<evidence type="ECO:0000256" key="3">
    <source>
        <dbReference type="ARBA" id="ARBA00023242"/>
    </source>
</evidence>
<evidence type="ECO:0000313" key="8">
    <source>
        <dbReference type="Proteomes" id="UP000811246"/>
    </source>
</evidence>
<organism evidence="7 8">
    <name type="scientific">Carya illinoinensis</name>
    <name type="common">Pecan</name>
    <dbReference type="NCBI Taxonomy" id="32201"/>
    <lineage>
        <taxon>Eukaryota</taxon>
        <taxon>Viridiplantae</taxon>
        <taxon>Streptophyta</taxon>
        <taxon>Embryophyta</taxon>
        <taxon>Tracheophyta</taxon>
        <taxon>Spermatophyta</taxon>
        <taxon>Magnoliopsida</taxon>
        <taxon>eudicotyledons</taxon>
        <taxon>Gunneridae</taxon>
        <taxon>Pentapetalae</taxon>
        <taxon>rosids</taxon>
        <taxon>fabids</taxon>
        <taxon>Fagales</taxon>
        <taxon>Juglandaceae</taxon>
        <taxon>Carya</taxon>
    </lineage>
</organism>
<feature type="region of interest" description="Disordered" evidence="5">
    <location>
        <begin position="35"/>
        <end position="91"/>
    </location>
</feature>
<feature type="region of interest" description="Disordered" evidence="5">
    <location>
        <begin position="636"/>
        <end position="657"/>
    </location>
</feature>
<keyword evidence="1" id="KW-0677">Repeat</keyword>
<dbReference type="InterPro" id="IPR001313">
    <property type="entry name" value="Pumilio_RNA-bd_rpt"/>
</dbReference>
<dbReference type="Proteomes" id="UP000811246">
    <property type="component" value="Chromosome 2"/>
</dbReference>
<evidence type="ECO:0000259" key="6">
    <source>
        <dbReference type="PROSITE" id="PS50303"/>
    </source>
</evidence>
<sequence>MVSIRSKALPARRHRTCGFVEDSLMVKEDALYEQGKGKKGMNRKDRGERHGFDGGNSKKAISGRTNDQSVAGRKFSKHQSTSASQTAHVRKQVDPEMAKYFSEVSNLFESDGVDIEERSVICGNALEETRGNELELATDYILSHTMQTLLEGCDVDHLCGFLQSCAEDFPSIAMDRSGSHVAETAIKSLAKLLEDNDVYSVVEETLTILCKVVVTNPVDLMCSCYGSHVLRSLLCICKGVKIDSDFHVTKSSTVLAERLNLTASRVDRDYSHLQQGFPDLLKFLMSGMIKRTRKEIKTLQVDQFGSLVLQTALKLLAGNDEELLHAIPILLGCNKEAILEGNYIEMDIVRDVVKLMKEPAFSHLMEVILEVAPEVLYNEMFTKVFKNSLFELSSHHCGNFVIQALISHARCQDQMELIWEELGPKFAVLLEMGRSGVIASLIASSQRLHSHEHKEYIQPYVTSITSMETDHVLEVVKDRGGARVVEAFLTSNASGKLKRRLVMKLRGHFGELSMHSSGSFTVEKCFTVGNLSLREAIVTELVAVQSELSKTKQGPYLIRKLDVDRFAAQPDQWRSKLASKQSAYDEFYATFGSGEAKPLKNEGFLADISKHSSHPKDLKEMRKEIDNHLSSDVPFLSTSGFKSKPKKADQHSRKHPETLVDYNITQVKNKNLNKRKSHAGSDNVAAVGKMTENLGWSKELDQSVSKKGKKRERKDAQLNTSKKKLKA</sequence>
<dbReference type="GO" id="GO:0000447">
    <property type="term" value="P:endonucleolytic cleavage in ITS1 to separate SSU-rRNA from 5.8S rRNA and LSU-rRNA from tricistronic rRNA transcript (SSU-rRNA, 5.8S rRNA, LSU-rRNA)"/>
    <property type="evidence" value="ECO:0007669"/>
    <property type="project" value="TreeGrafter"/>
</dbReference>
<feature type="region of interest" description="Disordered" evidence="5">
    <location>
        <begin position="691"/>
        <end position="727"/>
    </location>
</feature>
<feature type="repeat" description="Pumilio" evidence="4">
    <location>
        <begin position="383"/>
        <end position="420"/>
    </location>
</feature>
<dbReference type="SMART" id="SM00025">
    <property type="entry name" value="Pumilio"/>
    <property type="match status" value="8"/>
</dbReference>
<dbReference type="GO" id="GO:0000472">
    <property type="term" value="P:endonucleolytic cleavage to generate mature 5'-end of SSU-rRNA from (SSU-rRNA, 5.8S rRNA, LSU-rRNA)"/>
    <property type="evidence" value="ECO:0007669"/>
    <property type="project" value="TreeGrafter"/>
</dbReference>
<feature type="compositionally biased region" description="Basic and acidic residues" evidence="5">
    <location>
        <begin position="42"/>
        <end position="52"/>
    </location>
</feature>
<feature type="repeat" description="Pumilio" evidence="4">
    <location>
        <begin position="504"/>
        <end position="539"/>
    </location>
</feature>
<evidence type="ECO:0000256" key="1">
    <source>
        <dbReference type="ARBA" id="ARBA00022737"/>
    </source>
</evidence>
<protein>
    <recommendedName>
        <fullName evidence="6">PUM-HD domain-containing protein</fullName>
    </recommendedName>
</protein>
<dbReference type="InterPro" id="IPR040000">
    <property type="entry name" value="NOP9"/>
</dbReference>
<gene>
    <name evidence="7" type="ORF">I3842_02G128300</name>
</gene>
<dbReference type="EMBL" id="CM031826">
    <property type="protein sequence ID" value="KAG6727435.1"/>
    <property type="molecule type" value="Genomic_DNA"/>
</dbReference>
<keyword evidence="2" id="KW-0694">RNA-binding</keyword>
<dbReference type="PROSITE" id="PS50303">
    <property type="entry name" value="PUM_HD"/>
    <property type="match status" value="1"/>
</dbReference>
<accession>A0A922FVC4</accession>
<dbReference type="GO" id="GO:0030686">
    <property type="term" value="C:90S preribosome"/>
    <property type="evidence" value="ECO:0007669"/>
    <property type="project" value="TreeGrafter"/>
</dbReference>
<dbReference type="Pfam" id="PF22493">
    <property type="entry name" value="PUF_NOP9"/>
    <property type="match status" value="2"/>
</dbReference>
<evidence type="ECO:0000313" key="7">
    <source>
        <dbReference type="EMBL" id="KAG6727435.1"/>
    </source>
</evidence>
<dbReference type="InterPro" id="IPR033133">
    <property type="entry name" value="PUM-HD"/>
</dbReference>
<dbReference type="GO" id="GO:0030688">
    <property type="term" value="C:preribosome, small subunit precursor"/>
    <property type="evidence" value="ECO:0007669"/>
    <property type="project" value="TreeGrafter"/>
</dbReference>
<dbReference type="GO" id="GO:0000480">
    <property type="term" value="P:endonucleolytic cleavage in 5'-ETS of tricistronic rRNA transcript (SSU-rRNA, 5.8S rRNA, LSU-rRNA)"/>
    <property type="evidence" value="ECO:0007669"/>
    <property type="project" value="TreeGrafter"/>
</dbReference>
<evidence type="ECO:0000256" key="2">
    <source>
        <dbReference type="ARBA" id="ARBA00022884"/>
    </source>
</evidence>
<dbReference type="AlphaFoldDB" id="A0A922FVC4"/>
<feature type="compositionally biased region" description="Polar residues" evidence="5">
    <location>
        <begin position="78"/>
        <end position="87"/>
    </location>
</feature>
<dbReference type="PANTHER" id="PTHR13102:SF0">
    <property type="entry name" value="NUCLEOLAR PROTEIN 9"/>
    <property type="match status" value="1"/>
</dbReference>
<comment type="caution">
    <text evidence="7">The sequence shown here is derived from an EMBL/GenBank/DDBJ whole genome shotgun (WGS) entry which is preliminary data.</text>
</comment>
<dbReference type="GO" id="GO:0003723">
    <property type="term" value="F:RNA binding"/>
    <property type="evidence" value="ECO:0007669"/>
    <property type="project" value="UniProtKB-KW"/>
</dbReference>
<reference evidence="7" key="1">
    <citation type="submission" date="2021-01" db="EMBL/GenBank/DDBJ databases">
        <authorList>
            <person name="Lovell J.T."/>
            <person name="Bentley N."/>
            <person name="Bhattarai G."/>
            <person name="Jenkins J.W."/>
            <person name="Sreedasyam A."/>
            <person name="Alarcon Y."/>
            <person name="Bock C."/>
            <person name="Boston L."/>
            <person name="Carlson J."/>
            <person name="Cervantes K."/>
            <person name="Clermont K."/>
            <person name="Krom N."/>
            <person name="Kubenka K."/>
            <person name="Mamidi S."/>
            <person name="Mattison C."/>
            <person name="Monteros M."/>
            <person name="Pisani C."/>
            <person name="Plott C."/>
            <person name="Rajasekar S."/>
            <person name="Rhein H.S."/>
            <person name="Rohla C."/>
            <person name="Song M."/>
            <person name="Hilaire R.S."/>
            <person name="Shu S."/>
            <person name="Wells L."/>
            <person name="Wang X."/>
            <person name="Webber J."/>
            <person name="Heerema R.J."/>
            <person name="Klein P."/>
            <person name="Conner P."/>
            <person name="Grauke L."/>
            <person name="Grimwood J."/>
            <person name="Schmutz J."/>
            <person name="Randall J.J."/>
        </authorList>
    </citation>
    <scope>NUCLEOTIDE SEQUENCE</scope>
    <source>
        <tissue evidence="7">Leaf</tissue>
    </source>
</reference>